<comment type="caution">
    <text evidence="1">The sequence shown here is derived from an EMBL/GenBank/DDBJ whole genome shotgun (WGS) entry which is preliminary data.</text>
</comment>
<name>A0A392WCM2_9FABA</name>
<keyword evidence="2" id="KW-1185">Reference proteome</keyword>
<evidence type="ECO:0000313" key="1">
    <source>
        <dbReference type="EMBL" id="MCI97573.1"/>
    </source>
</evidence>
<proteinExistence type="predicted"/>
<reference evidence="1 2" key="1">
    <citation type="journal article" date="2018" name="Front. Plant Sci.">
        <title>Red Clover (Trifolium pratense) and Zigzag Clover (T. medium) - A Picture of Genomic Similarities and Differences.</title>
        <authorList>
            <person name="Dluhosova J."/>
            <person name="Istvanek J."/>
            <person name="Nedelnik J."/>
            <person name="Repkova J."/>
        </authorList>
    </citation>
    <scope>NUCLEOTIDE SEQUENCE [LARGE SCALE GENOMIC DNA]</scope>
    <source>
        <strain evidence="2">cv. 10/8</strain>
        <tissue evidence="1">Leaf</tissue>
    </source>
</reference>
<evidence type="ECO:0000313" key="2">
    <source>
        <dbReference type="Proteomes" id="UP000265520"/>
    </source>
</evidence>
<organism evidence="1 2">
    <name type="scientific">Trifolium medium</name>
    <dbReference type="NCBI Taxonomy" id="97028"/>
    <lineage>
        <taxon>Eukaryota</taxon>
        <taxon>Viridiplantae</taxon>
        <taxon>Streptophyta</taxon>
        <taxon>Embryophyta</taxon>
        <taxon>Tracheophyta</taxon>
        <taxon>Spermatophyta</taxon>
        <taxon>Magnoliopsida</taxon>
        <taxon>eudicotyledons</taxon>
        <taxon>Gunneridae</taxon>
        <taxon>Pentapetalae</taxon>
        <taxon>rosids</taxon>
        <taxon>fabids</taxon>
        <taxon>Fabales</taxon>
        <taxon>Fabaceae</taxon>
        <taxon>Papilionoideae</taxon>
        <taxon>50 kb inversion clade</taxon>
        <taxon>NPAAA clade</taxon>
        <taxon>Hologalegina</taxon>
        <taxon>IRL clade</taxon>
        <taxon>Trifolieae</taxon>
        <taxon>Trifolium</taxon>
    </lineage>
</organism>
<sequence>IEQCLVHLQTTIVLELAQHPMMPLPFQLVFEFNFQIELLPSLAPEVELLPSVDP</sequence>
<feature type="non-terminal residue" evidence="1">
    <location>
        <position position="1"/>
    </location>
</feature>
<accession>A0A392WCM2</accession>
<protein>
    <submittedName>
        <fullName evidence="1">Uncharacterized protein</fullName>
    </submittedName>
</protein>
<dbReference type="Proteomes" id="UP000265520">
    <property type="component" value="Unassembled WGS sequence"/>
</dbReference>
<dbReference type="AlphaFoldDB" id="A0A392WCM2"/>
<dbReference type="EMBL" id="LXQA011447798">
    <property type="protein sequence ID" value="MCI97573.1"/>
    <property type="molecule type" value="Genomic_DNA"/>
</dbReference>